<keyword evidence="1" id="KW-0812">Transmembrane</keyword>
<comment type="caution">
    <text evidence="2">The sequence shown here is derived from an EMBL/GenBank/DDBJ whole genome shotgun (WGS) entry which is preliminary data.</text>
</comment>
<dbReference type="OrthoDB" id="5875827at2759"/>
<keyword evidence="3" id="KW-1185">Reference proteome</keyword>
<feature type="transmembrane region" description="Helical" evidence="1">
    <location>
        <begin position="102"/>
        <end position="123"/>
    </location>
</feature>
<evidence type="ECO:0000256" key="1">
    <source>
        <dbReference type="SAM" id="Phobius"/>
    </source>
</evidence>
<evidence type="ECO:0000313" key="2">
    <source>
        <dbReference type="EMBL" id="KAF7637643.1"/>
    </source>
</evidence>
<proteinExistence type="predicted"/>
<sequence>MSSLHFCFIQLNITKNDCCQLIQLLNITNKIPLCPKQQLENVLINEINKNNNNESISNILLPLLKTSTNTPLLFTRKGIGGPPLPVMNLKVESNNELPEEHLTFIFGIFMLISMVVICTLFLMKLVKVNSSSNNNNNINYSQFNPLTFAKNLSSKNYSLILCIPRNTNFNSSKANSLNNLNQRQKRRLQYNTQLPLVVLLDSSFKSQKIKKRSNNSNISIVSSNSMNQLIPQIKPSNSNTSELTLLNSSTSINNSFTNNLIQPPPCYEELME</sequence>
<accession>A0A8S9ZVB8</accession>
<keyword evidence="1" id="KW-0472">Membrane</keyword>
<name>A0A8S9ZVB8_9BILA</name>
<organism evidence="2 3">
    <name type="scientific">Meloidogyne graminicola</name>
    <dbReference type="NCBI Taxonomy" id="189291"/>
    <lineage>
        <taxon>Eukaryota</taxon>
        <taxon>Metazoa</taxon>
        <taxon>Ecdysozoa</taxon>
        <taxon>Nematoda</taxon>
        <taxon>Chromadorea</taxon>
        <taxon>Rhabditida</taxon>
        <taxon>Tylenchina</taxon>
        <taxon>Tylenchomorpha</taxon>
        <taxon>Tylenchoidea</taxon>
        <taxon>Meloidogynidae</taxon>
        <taxon>Meloidogyninae</taxon>
        <taxon>Meloidogyne</taxon>
    </lineage>
</organism>
<reference evidence="2" key="1">
    <citation type="journal article" date="2020" name="Ecol. Evol.">
        <title>Genome structure and content of the rice root-knot nematode (Meloidogyne graminicola).</title>
        <authorList>
            <person name="Phan N.T."/>
            <person name="Danchin E.G.J."/>
            <person name="Klopp C."/>
            <person name="Perfus-Barbeoch L."/>
            <person name="Kozlowski D.K."/>
            <person name="Koutsovoulos G.D."/>
            <person name="Lopez-Roques C."/>
            <person name="Bouchez O."/>
            <person name="Zahm M."/>
            <person name="Besnard G."/>
            <person name="Bellafiore S."/>
        </authorList>
    </citation>
    <scope>NUCLEOTIDE SEQUENCE</scope>
    <source>
        <strain evidence="2">VN-18</strain>
    </source>
</reference>
<protein>
    <submittedName>
        <fullName evidence="2">Uncharacterized protein</fullName>
    </submittedName>
</protein>
<evidence type="ECO:0000313" key="3">
    <source>
        <dbReference type="Proteomes" id="UP000605970"/>
    </source>
</evidence>
<dbReference type="AlphaFoldDB" id="A0A8S9ZVB8"/>
<dbReference type="EMBL" id="JABEBT010000018">
    <property type="protein sequence ID" value="KAF7637643.1"/>
    <property type="molecule type" value="Genomic_DNA"/>
</dbReference>
<gene>
    <name evidence="2" type="ORF">Mgra_00002900</name>
</gene>
<dbReference type="Proteomes" id="UP000605970">
    <property type="component" value="Unassembled WGS sequence"/>
</dbReference>
<keyword evidence="1" id="KW-1133">Transmembrane helix</keyword>